<evidence type="ECO:0000313" key="2">
    <source>
        <dbReference type="Proteomes" id="UP000293045"/>
    </source>
</evidence>
<protein>
    <submittedName>
        <fullName evidence="1">Uncharacterized protein</fullName>
    </submittedName>
</protein>
<proteinExistence type="predicted"/>
<evidence type="ECO:0000313" key="1">
    <source>
        <dbReference type="EMBL" id="TBU00937.1"/>
    </source>
</evidence>
<accession>A0A4Q9L0S3</accession>
<comment type="caution">
    <text evidence="1">The sequence shown here is derived from an EMBL/GenBank/DDBJ whole genome shotgun (WGS) entry which is preliminary data.</text>
</comment>
<gene>
    <name evidence="1" type="ORF">CWI39_1531p0010</name>
</gene>
<name>A0A4Q9L0S3_9MICR</name>
<reference evidence="1 2" key="1">
    <citation type="submission" date="2017-12" db="EMBL/GenBank/DDBJ databases">
        <authorList>
            <person name="Pombert J.-F."/>
            <person name="Haag K.L."/>
            <person name="Ebert D."/>
        </authorList>
    </citation>
    <scope>NUCLEOTIDE SEQUENCE [LARGE SCALE GENOMIC DNA]</scope>
    <source>
        <strain evidence="1">IL-BN-2</strain>
    </source>
</reference>
<dbReference type="VEuPathDB" id="MicrosporidiaDB:CWI39_1531p0010"/>
<dbReference type="EMBL" id="PIXR01001531">
    <property type="protein sequence ID" value="TBU00937.1"/>
    <property type="molecule type" value="Genomic_DNA"/>
</dbReference>
<dbReference type="VEuPathDB" id="MicrosporidiaDB:CWI36_1120p0010"/>
<feature type="non-terminal residue" evidence="1">
    <location>
        <position position="1"/>
    </location>
</feature>
<dbReference type="Proteomes" id="UP000293045">
    <property type="component" value="Unassembled WGS sequence"/>
</dbReference>
<organism evidence="1 2">
    <name type="scientific">Hamiltosporidium magnivora</name>
    <dbReference type="NCBI Taxonomy" id="148818"/>
    <lineage>
        <taxon>Eukaryota</taxon>
        <taxon>Fungi</taxon>
        <taxon>Fungi incertae sedis</taxon>
        <taxon>Microsporidia</taxon>
        <taxon>Dubosqiidae</taxon>
        <taxon>Hamiltosporidium</taxon>
    </lineage>
</organism>
<dbReference type="AlphaFoldDB" id="A0A4Q9L0S3"/>
<sequence>ESSELIGILNKIYECKQDSNETGNIHKSIFKIIKNLKLKEKEEESIKTKEDLEKVDLSFLENPAIKIHEINIWNHDDKIFPILKYHMEYKFPIMIYKKNEIYYQSKLKIMKKKANNTIKYDLLSDIEKIKLAFFCFKRLRKYRSSFKDNILEKNSDIFRSSFKKDSYHIKKANTFVYTVGDHIMDEGIKKRDCLEFPVNITLVNSS</sequence>